<proteinExistence type="predicted"/>
<protein>
    <submittedName>
        <fullName evidence="1">Uncharacterized protein</fullName>
    </submittedName>
</protein>
<gene>
    <name evidence="1" type="ORF">HD597_004444</name>
</gene>
<comment type="caution">
    <text evidence="1">The sequence shown here is derived from an EMBL/GenBank/DDBJ whole genome shotgun (WGS) entry which is preliminary data.</text>
</comment>
<keyword evidence="2" id="KW-1185">Reference proteome</keyword>
<name>A0A9X2GH58_9ACTN</name>
<dbReference type="EMBL" id="JAMZEB010000002">
    <property type="protein sequence ID" value="MCP2357424.1"/>
    <property type="molecule type" value="Genomic_DNA"/>
</dbReference>
<evidence type="ECO:0000313" key="2">
    <source>
        <dbReference type="Proteomes" id="UP001139648"/>
    </source>
</evidence>
<reference evidence="1" key="1">
    <citation type="submission" date="2022-06" db="EMBL/GenBank/DDBJ databases">
        <title>Sequencing the genomes of 1000 actinobacteria strains.</title>
        <authorList>
            <person name="Klenk H.-P."/>
        </authorList>
    </citation>
    <scope>NUCLEOTIDE SEQUENCE</scope>
    <source>
        <strain evidence="1">DSM 46694</strain>
    </source>
</reference>
<sequence>MRKFGLLPAVPGTEAGWEEMPWLMRQGERVLAGFGGRAG</sequence>
<organism evidence="1 2">
    <name type="scientific">Nonomuraea thailandensis</name>
    <dbReference type="NCBI Taxonomy" id="1188745"/>
    <lineage>
        <taxon>Bacteria</taxon>
        <taxon>Bacillati</taxon>
        <taxon>Actinomycetota</taxon>
        <taxon>Actinomycetes</taxon>
        <taxon>Streptosporangiales</taxon>
        <taxon>Streptosporangiaceae</taxon>
        <taxon>Nonomuraea</taxon>
    </lineage>
</organism>
<accession>A0A9X2GH58</accession>
<dbReference type="AlphaFoldDB" id="A0A9X2GH58"/>
<dbReference type="Proteomes" id="UP001139648">
    <property type="component" value="Unassembled WGS sequence"/>
</dbReference>
<evidence type="ECO:0000313" key="1">
    <source>
        <dbReference type="EMBL" id="MCP2357424.1"/>
    </source>
</evidence>